<proteinExistence type="predicted"/>
<organism evidence="1 2">
    <name type="scientific">Megasphaera massiliensis</name>
    <dbReference type="NCBI Taxonomy" id="1232428"/>
    <lineage>
        <taxon>Bacteria</taxon>
        <taxon>Bacillati</taxon>
        <taxon>Bacillota</taxon>
        <taxon>Negativicutes</taxon>
        <taxon>Veillonellales</taxon>
        <taxon>Veillonellaceae</taxon>
        <taxon>Megasphaera</taxon>
    </lineage>
</organism>
<dbReference type="EMBL" id="JANGEW010000001">
    <property type="protein sequence ID" value="MCQ5341641.1"/>
    <property type="molecule type" value="Genomic_DNA"/>
</dbReference>
<comment type="caution">
    <text evidence="1">The sequence shown here is derived from an EMBL/GenBank/DDBJ whole genome shotgun (WGS) entry which is preliminary data.</text>
</comment>
<dbReference type="InterPro" id="IPR036102">
    <property type="entry name" value="OsmC/Ohrsf"/>
</dbReference>
<evidence type="ECO:0000313" key="2">
    <source>
        <dbReference type="Proteomes" id="UP001206692"/>
    </source>
</evidence>
<gene>
    <name evidence="1" type="ORF">NE675_01130</name>
</gene>
<dbReference type="InterPro" id="IPR003718">
    <property type="entry name" value="OsmC/Ohr_fam"/>
</dbReference>
<protein>
    <submittedName>
        <fullName evidence="1">OsmC family protein</fullName>
    </submittedName>
</protein>
<dbReference type="Proteomes" id="UP001206692">
    <property type="component" value="Unassembled WGS sequence"/>
</dbReference>
<sequence>MSYVLCKGHLRNELHDAKKKQTVLTDGPTSYGGYEETYSPAELLADTYASCAISIMAAVASQMNCDLTGTYADTETAVDDKNFRLEHIGVHFHLPKSVDEKHRSSIEAATRDMCIVGRSLHPDIKKDLTFTYDV</sequence>
<dbReference type="SUPFAM" id="SSF82784">
    <property type="entry name" value="OsmC-like"/>
    <property type="match status" value="1"/>
</dbReference>
<dbReference type="InterPro" id="IPR015946">
    <property type="entry name" value="KH_dom-like_a/b"/>
</dbReference>
<dbReference type="Pfam" id="PF02566">
    <property type="entry name" value="OsmC"/>
    <property type="match status" value="1"/>
</dbReference>
<dbReference type="Gene3D" id="3.30.300.20">
    <property type="match status" value="1"/>
</dbReference>
<name>A0ABT1SP57_9FIRM</name>
<reference evidence="1 2" key="1">
    <citation type="submission" date="2022-06" db="EMBL/GenBank/DDBJ databases">
        <title>Isolation of gut microbiota from human fecal samples.</title>
        <authorList>
            <person name="Pamer E.G."/>
            <person name="Barat B."/>
            <person name="Waligurski E."/>
            <person name="Medina S."/>
            <person name="Paddock L."/>
            <person name="Mostad J."/>
        </authorList>
    </citation>
    <scope>NUCLEOTIDE SEQUENCE [LARGE SCALE GENOMIC DNA]</scope>
    <source>
        <strain evidence="1 2">DFI.1.1</strain>
    </source>
</reference>
<dbReference type="RefSeq" id="WP_062412765.1">
    <property type="nucleotide sequence ID" value="NZ_JAJCIO010000001.1"/>
</dbReference>
<keyword evidence="2" id="KW-1185">Reference proteome</keyword>
<evidence type="ECO:0000313" key="1">
    <source>
        <dbReference type="EMBL" id="MCQ5341641.1"/>
    </source>
</evidence>
<accession>A0ABT1SP57</accession>